<keyword evidence="3" id="KW-1185">Reference proteome</keyword>
<keyword evidence="1" id="KW-1133">Transmembrane helix</keyword>
<feature type="transmembrane region" description="Helical" evidence="1">
    <location>
        <begin position="12"/>
        <end position="35"/>
    </location>
</feature>
<evidence type="ECO:0000313" key="3">
    <source>
        <dbReference type="Proteomes" id="UP001142292"/>
    </source>
</evidence>
<dbReference type="EMBL" id="BSEL01000004">
    <property type="protein sequence ID" value="GLJ67759.1"/>
    <property type="molecule type" value="Genomic_DNA"/>
</dbReference>
<keyword evidence="1" id="KW-0812">Transmembrane</keyword>
<evidence type="ECO:0000313" key="2">
    <source>
        <dbReference type="EMBL" id="GLJ67759.1"/>
    </source>
</evidence>
<gene>
    <name evidence="2" type="ORF">GCM10017579_17950</name>
</gene>
<proteinExistence type="predicted"/>
<protein>
    <recommendedName>
        <fullName evidence="4">Isochorismatase-like domain-containing protein</fullName>
    </recommendedName>
</protein>
<organism evidence="2 3">
    <name type="scientific">Nocardioides luteus</name>
    <dbReference type="NCBI Taxonomy" id="1844"/>
    <lineage>
        <taxon>Bacteria</taxon>
        <taxon>Bacillati</taxon>
        <taxon>Actinomycetota</taxon>
        <taxon>Actinomycetes</taxon>
        <taxon>Propionibacteriales</taxon>
        <taxon>Nocardioidaceae</taxon>
        <taxon>Nocardioides</taxon>
    </lineage>
</organism>
<evidence type="ECO:0008006" key="4">
    <source>
        <dbReference type="Google" id="ProtNLM"/>
    </source>
</evidence>
<keyword evidence="1" id="KW-0472">Membrane</keyword>
<accession>A0ABQ5SVA9</accession>
<reference evidence="2" key="2">
    <citation type="submission" date="2023-01" db="EMBL/GenBank/DDBJ databases">
        <authorList>
            <person name="Sun Q."/>
            <person name="Evtushenko L."/>
        </authorList>
    </citation>
    <scope>NUCLEOTIDE SEQUENCE</scope>
    <source>
        <strain evidence="2">VKM Ac-1246</strain>
    </source>
</reference>
<evidence type="ECO:0000256" key="1">
    <source>
        <dbReference type="SAM" id="Phobius"/>
    </source>
</evidence>
<sequence>MTKTVRSRKNARSLPVVAGAFTEVCVVSVVMSVSLSKGEWRRPWAGAVTAWVSSTRSGLTAADEVGKNPVPG</sequence>
<dbReference type="Proteomes" id="UP001142292">
    <property type="component" value="Unassembled WGS sequence"/>
</dbReference>
<reference evidence="2" key="1">
    <citation type="journal article" date="2014" name="Int. J. Syst. Evol. Microbiol.">
        <title>Complete genome of a new Firmicutes species belonging to the dominant human colonic microbiota ('Ruminococcus bicirculans') reveals two chromosomes and a selective capacity to utilize plant glucans.</title>
        <authorList>
            <consortium name="NISC Comparative Sequencing Program"/>
            <person name="Wegmann U."/>
            <person name="Louis P."/>
            <person name="Goesmann A."/>
            <person name="Henrissat B."/>
            <person name="Duncan S.H."/>
            <person name="Flint H.J."/>
        </authorList>
    </citation>
    <scope>NUCLEOTIDE SEQUENCE</scope>
    <source>
        <strain evidence="2">VKM Ac-1246</strain>
    </source>
</reference>
<name>A0ABQ5SVA9_9ACTN</name>
<comment type="caution">
    <text evidence="2">The sequence shown here is derived from an EMBL/GenBank/DDBJ whole genome shotgun (WGS) entry which is preliminary data.</text>
</comment>